<evidence type="ECO:0000259" key="8">
    <source>
        <dbReference type="SMART" id="SM00813"/>
    </source>
</evidence>
<keyword evidence="5" id="KW-0378">Hydrolase</keyword>
<reference evidence="9" key="1">
    <citation type="journal article" date="2014" name="Int. J. Syst. Evol. Microbiol.">
        <title>Complete genome sequence of Corynebacterium casei LMG S-19264T (=DSM 44701T), isolated from a smear-ripened cheese.</title>
        <authorList>
            <consortium name="US DOE Joint Genome Institute (JGI-PGF)"/>
            <person name="Walter F."/>
            <person name="Albersmeier A."/>
            <person name="Kalinowski J."/>
            <person name="Ruckert C."/>
        </authorList>
    </citation>
    <scope>NUCLEOTIDE SEQUENCE</scope>
    <source>
        <strain evidence="9">KCTC 23224</strain>
    </source>
</reference>
<comment type="catalytic activity">
    <reaction evidence="1">
        <text>Hydrolysis of terminal non-reducing alpha-L-arabinofuranoside residues in alpha-L-arabinosides.</text>
        <dbReference type="EC" id="3.2.1.55"/>
    </reaction>
</comment>
<dbReference type="InterPro" id="IPR010720">
    <property type="entry name" value="Alpha-L-AF_C"/>
</dbReference>
<dbReference type="AlphaFoldDB" id="A0A8J3G4T1"/>
<dbReference type="Gene3D" id="2.60.40.1180">
    <property type="entry name" value="Golgi alpha-mannosidase II"/>
    <property type="match status" value="1"/>
</dbReference>
<sequence length="519" mass="58702">MNMRIISRFQFLAFVLALCLFPLVLVGQNKLIVNTDQGHITINRHIYGHFAEHLGRNIYGGIWVGPNSSIPNEDGYRLDVMQALIDLEIPNLRWPGGCFADEYHWTDGIGDPAQRPKMVNTHWGGVTEDNSFGTHEFLNFAKRIGTEPYITGNVGSGSVEEMSKWIEYINFDGVSPMADLRRRNGQEEPWNIKYWGVGNESWGCGGHMTPEYYANEYRRYATFARDYPGSKLYKIAGGANDWDLNWTEVLMKNIPLNMMDGLSLHYYTVTGTWENKGKATEFTKEEYLETLRKAARVDELITKHSTIMDMYDPEKKVGIILDEWGTWFQVEPGTNPGFLYQQNTMRDAHVAAISLNIFNKHAERVHMANLAQTVNVLQAIILTSEDDMILTPTYHVFDLYKPHKDATLVPHHLVTENVAFGQEQLEALHVSSSKSSDGTVNISIANIHPDKNLPLEIDLRGMQAKGATAEIVTAPSVDSYNSFTSKEVVKKSSFKDFKLKSNQLNLSVPANSVLMIRVK</sequence>
<keyword evidence="6" id="KW-0119">Carbohydrate metabolism</keyword>
<dbReference type="SMART" id="SM00813">
    <property type="entry name" value="Alpha-L-AF_C"/>
    <property type="match status" value="1"/>
</dbReference>
<dbReference type="InterPro" id="IPR013780">
    <property type="entry name" value="Glyco_hydro_b"/>
</dbReference>
<proteinExistence type="inferred from homology"/>
<evidence type="ECO:0000256" key="6">
    <source>
        <dbReference type="ARBA" id="ARBA00023277"/>
    </source>
</evidence>
<dbReference type="InterPro" id="IPR017853">
    <property type="entry name" value="GH"/>
</dbReference>
<keyword evidence="10" id="KW-1185">Reference proteome</keyword>
<comment type="caution">
    <text evidence="9">The sequence shown here is derived from an EMBL/GenBank/DDBJ whole genome shotgun (WGS) entry which is preliminary data.</text>
</comment>
<reference evidence="9" key="2">
    <citation type="submission" date="2020-09" db="EMBL/GenBank/DDBJ databases">
        <authorList>
            <person name="Sun Q."/>
            <person name="Kim S."/>
        </authorList>
    </citation>
    <scope>NUCLEOTIDE SEQUENCE</scope>
    <source>
        <strain evidence="9">KCTC 23224</strain>
    </source>
</reference>
<evidence type="ECO:0000256" key="2">
    <source>
        <dbReference type="ARBA" id="ARBA00007186"/>
    </source>
</evidence>
<comment type="similarity">
    <text evidence="2">Belongs to the glycosyl hydrolase 51 family.</text>
</comment>
<feature type="domain" description="Alpha-L-arabinofuranosidase C-terminal" evidence="8">
    <location>
        <begin position="322"/>
        <end position="512"/>
    </location>
</feature>
<evidence type="ECO:0000256" key="5">
    <source>
        <dbReference type="ARBA" id="ARBA00022801"/>
    </source>
</evidence>
<evidence type="ECO:0000256" key="4">
    <source>
        <dbReference type="ARBA" id="ARBA00012670"/>
    </source>
</evidence>
<gene>
    <name evidence="9" type="primary">abf2</name>
    <name evidence="9" type="ORF">GCM10008106_11400</name>
</gene>
<accession>A0A8J3G4T1</accession>
<name>A0A8J3G4T1_9BACT</name>
<dbReference type="SUPFAM" id="SSF51445">
    <property type="entry name" value="(Trans)glycosidases"/>
    <property type="match status" value="1"/>
</dbReference>
<protein>
    <recommendedName>
        <fullName evidence="4">non-reducing end alpha-L-arabinofuranosidase</fullName>
        <ecNumber evidence="4">3.2.1.55</ecNumber>
    </recommendedName>
</protein>
<dbReference type="GO" id="GO:0046556">
    <property type="term" value="F:alpha-L-arabinofuranosidase activity"/>
    <property type="evidence" value="ECO:0007669"/>
    <property type="project" value="UniProtKB-EC"/>
</dbReference>
<dbReference type="EC" id="3.2.1.55" evidence="4"/>
<dbReference type="SUPFAM" id="SSF51011">
    <property type="entry name" value="Glycosyl hydrolase domain"/>
    <property type="match status" value="1"/>
</dbReference>
<keyword evidence="7" id="KW-0326">Glycosidase</keyword>
<dbReference type="Proteomes" id="UP000642809">
    <property type="component" value="Unassembled WGS sequence"/>
</dbReference>
<dbReference type="PANTHER" id="PTHR43576">
    <property type="entry name" value="ALPHA-L-ARABINOFURANOSIDASE C-RELATED"/>
    <property type="match status" value="1"/>
</dbReference>
<dbReference type="GO" id="GO:0000272">
    <property type="term" value="P:polysaccharide catabolic process"/>
    <property type="evidence" value="ECO:0007669"/>
    <property type="project" value="TreeGrafter"/>
</dbReference>
<comment type="subunit">
    <text evidence="3">Homohexamer; trimer of dimers.</text>
</comment>
<evidence type="ECO:0000256" key="1">
    <source>
        <dbReference type="ARBA" id="ARBA00001462"/>
    </source>
</evidence>
<dbReference type="EMBL" id="BMYF01000005">
    <property type="protein sequence ID" value="GHB32155.1"/>
    <property type="molecule type" value="Genomic_DNA"/>
</dbReference>
<evidence type="ECO:0000313" key="9">
    <source>
        <dbReference type="EMBL" id="GHB32155.1"/>
    </source>
</evidence>
<evidence type="ECO:0000313" key="10">
    <source>
        <dbReference type="Proteomes" id="UP000642809"/>
    </source>
</evidence>
<dbReference type="Pfam" id="PF06964">
    <property type="entry name" value="Alpha-L-AF_C"/>
    <property type="match status" value="1"/>
</dbReference>
<organism evidence="9 10">
    <name type="scientific">Mongoliitalea lutea</name>
    <dbReference type="NCBI Taxonomy" id="849756"/>
    <lineage>
        <taxon>Bacteria</taxon>
        <taxon>Pseudomonadati</taxon>
        <taxon>Bacteroidota</taxon>
        <taxon>Cytophagia</taxon>
        <taxon>Cytophagales</taxon>
        <taxon>Cyclobacteriaceae</taxon>
        <taxon>Mongoliitalea</taxon>
    </lineage>
</organism>
<dbReference type="Pfam" id="PF22848">
    <property type="entry name" value="ASD1_dom"/>
    <property type="match status" value="1"/>
</dbReference>
<dbReference type="Gene3D" id="3.20.20.80">
    <property type="entry name" value="Glycosidases"/>
    <property type="match status" value="1"/>
</dbReference>
<evidence type="ECO:0000256" key="3">
    <source>
        <dbReference type="ARBA" id="ARBA00011165"/>
    </source>
</evidence>
<evidence type="ECO:0000256" key="7">
    <source>
        <dbReference type="ARBA" id="ARBA00023295"/>
    </source>
</evidence>
<dbReference type="PANTHER" id="PTHR43576:SF2">
    <property type="entry name" value="INTRACELLULAR EXO-ALPHA-L-ARABINOFURANOSIDASE 2"/>
    <property type="match status" value="1"/>
</dbReference>
<dbReference type="InterPro" id="IPR055235">
    <property type="entry name" value="ASD1_cat"/>
</dbReference>
<dbReference type="GO" id="GO:0046373">
    <property type="term" value="P:L-arabinose metabolic process"/>
    <property type="evidence" value="ECO:0007669"/>
    <property type="project" value="InterPro"/>
</dbReference>